<dbReference type="InterPro" id="IPR011009">
    <property type="entry name" value="Kinase-like_dom_sf"/>
</dbReference>
<dbReference type="Gene3D" id="3.90.1200.10">
    <property type="match status" value="1"/>
</dbReference>
<reference evidence="4 5" key="1">
    <citation type="journal article" date="2018" name="Gigascience">
        <title>Genomes of trombidid mites reveal novel predicted allergens and laterally-transferred genes associated with secondary metabolism.</title>
        <authorList>
            <person name="Dong X."/>
            <person name="Chaisiri K."/>
            <person name="Xia D."/>
            <person name="Armstrong S.D."/>
            <person name="Fang Y."/>
            <person name="Donnelly M.J."/>
            <person name="Kadowaki T."/>
            <person name="McGarry J.W."/>
            <person name="Darby A.C."/>
            <person name="Makepeace B.L."/>
        </authorList>
    </citation>
    <scope>NUCLEOTIDE SEQUENCE [LARGE SCALE GENOMIC DNA]</scope>
    <source>
        <strain evidence="4">UoL-UT</strain>
    </source>
</reference>
<comment type="similarity">
    <text evidence="3">Belongs to the choline/ethanolamine kinase family.</text>
</comment>
<feature type="non-terminal residue" evidence="4">
    <location>
        <position position="224"/>
    </location>
</feature>
<dbReference type="GO" id="GO:0004305">
    <property type="term" value="F:ethanolamine kinase activity"/>
    <property type="evidence" value="ECO:0007669"/>
    <property type="project" value="TreeGrafter"/>
</dbReference>
<dbReference type="GO" id="GO:0006646">
    <property type="term" value="P:phosphatidylethanolamine biosynthetic process"/>
    <property type="evidence" value="ECO:0007669"/>
    <property type="project" value="TreeGrafter"/>
</dbReference>
<dbReference type="GO" id="GO:0005737">
    <property type="term" value="C:cytoplasm"/>
    <property type="evidence" value="ECO:0007669"/>
    <property type="project" value="TreeGrafter"/>
</dbReference>
<dbReference type="PANTHER" id="PTHR22603:SF93">
    <property type="entry name" value="RE24176P"/>
    <property type="match status" value="1"/>
</dbReference>
<keyword evidence="5" id="KW-1185">Reference proteome</keyword>
<keyword evidence="2" id="KW-1208">Phospholipid metabolism</keyword>
<keyword evidence="1" id="KW-0594">Phospholipid biosynthesis</keyword>
<sequence length="224" mass="25833">MENEEVCVVKKYCIEFLGEIWQNFADCIVVDKLNTGMGNRTFVCSLKRNELLEKVIVKLYGNKHLAGESNHQTKCHSEASEAVVFTLLNLKSMAPNLLGVFDGGRIEEFIQGRNLNHGDLQNMKLFETMGRKLAKFHSMNMPIRKTPVFIPLFMSHNSRSKIEKNFAHLPEKQQLIINKMMAFPLESELQWVVNIADKISKKVFSHNDLWLMNIMIKDEGEDLF</sequence>
<keyword evidence="1" id="KW-0444">Lipid biosynthesis</keyword>
<evidence type="ECO:0000256" key="2">
    <source>
        <dbReference type="ARBA" id="ARBA00023264"/>
    </source>
</evidence>
<dbReference type="SUPFAM" id="SSF56112">
    <property type="entry name" value="Protein kinase-like (PK-like)"/>
    <property type="match status" value="1"/>
</dbReference>
<dbReference type="VEuPathDB" id="VectorBase:LDEU012996"/>
<protein>
    <recommendedName>
        <fullName evidence="6">Choline/ethanolamine kinase-like protein</fullName>
    </recommendedName>
</protein>
<evidence type="ECO:0000256" key="3">
    <source>
        <dbReference type="ARBA" id="ARBA00038211"/>
    </source>
</evidence>
<evidence type="ECO:0008006" key="6">
    <source>
        <dbReference type="Google" id="ProtNLM"/>
    </source>
</evidence>
<keyword evidence="1" id="KW-0443">Lipid metabolism</keyword>
<dbReference type="PANTHER" id="PTHR22603">
    <property type="entry name" value="CHOLINE/ETHANOALAMINE KINASE"/>
    <property type="match status" value="1"/>
</dbReference>
<dbReference type="Pfam" id="PF01633">
    <property type="entry name" value="Choline_kinase"/>
    <property type="match status" value="1"/>
</dbReference>
<dbReference type="Gene3D" id="3.30.200.20">
    <property type="entry name" value="Phosphorylase Kinase, domain 1"/>
    <property type="match status" value="1"/>
</dbReference>
<comment type="caution">
    <text evidence="4">The sequence shown here is derived from an EMBL/GenBank/DDBJ whole genome shotgun (WGS) entry which is preliminary data.</text>
</comment>
<dbReference type="OrthoDB" id="6516455at2759"/>
<dbReference type="EMBL" id="NCKV01030909">
    <property type="protein sequence ID" value="RWS19044.1"/>
    <property type="molecule type" value="Genomic_DNA"/>
</dbReference>
<dbReference type="STRING" id="299467.A0A443RUZ1"/>
<name>A0A443RUZ1_9ACAR</name>
<organism evidence="4 5">
    <name type="scientific">Leptotrombidium deliense</name>
    <dbReference type="NCBI Taxonomy" id="299467"/>
    <lineage>
        <taxon>Eukaryota</taxon>
        <taxon>Metazoa</taxon>
        <taxon>Ecdysozoa</taxon>
        <taxon>Arthropoda</taxon>
        <taxon>Chelicerata</taxon>
        <taxon>Arachnida</taxon>
        <taxon>Acari</taxon>
        <taxon>Acariformes</taxon>
        <taxon>Trombidiformes</taxon>
        <taxon>Prostigmata</taxon>
        <taxon>Anystina</taxon>
        <taxon>Parasitengona</taxon>
        <taxon>Trombiculoidea</taxon>
        <taxon>Trombiculidae</taxon>
        <taxon>Leptotrombidium</taxon>
    </lineage>
</organism>
<proteinExistence type="inferred from homology"/>
<dbReference type="AlphaFoldDB" id="A0A443RUZ1"/>
<evidence type="ECO:0000313" key="5">
    <source>
        <dbReference type="Proteomes" id="UP000288716"/>
    </source>
</evidence>
<dbReference type="GO" id="GO:0004103">
    <property type="term" value="F:choline kinase activity"/>
    <property type="evidence" value="ECO:0007669"/>
    <property type="project" value="TreeGrafter"/>
</dbReference>
<evidence type="ECO:0000313" key="4">
    <source>
        <dbReference type="EMBL" id="RWS19044.1"/>
    </source>
</evidence>
<evidence type="ECO:0000256" key="1">
    <source>
        <dbReference type="ARBA" id="ARBA00023209"/>
    </source>
</evidence>
<dbReference type="Proteomes" id="UP000288716">
    <property type="component" value="Unassembled WGS sequence"/>
</dbReference>
<accession>A0A443RUZ1</accession>
<gene>
    <name evidence="4" type="ORF">B4U80_12364</name>
</gene>